<name>A0ABQ9HKC4_9NEOP</name>
<dbReference type="EMBL" id="JARBHB010000004">
    <property type="protein sequence ID" value="KAJ8884805.1"/>
    <property type="molecule type" value="Genomic_DNA"/>
</dbReference>
<evidence type="ECO:0000313" key="2">
    <source>
        <dbReference type="Proteomes" id="UP001159363"/>
    </source>
</evidence>
<evidence type="ECO:0000313" key="1">
    <source>
        <dbReference type="EMBL" id="KAJ8884805.1"/>
    </source>
</evidence>
<keyword evidence="2" id="KW-1185">Reference proteome</keyword>
<proteinExistence type="predicted"/>
<dbReference type="Proteomes" id="UP001159363">
    <property type="component" value="Chromosome X"/>
</dbReference>
<sequence>MVALIEPHMIKYLDFIDDDLEEENDDDVQRPRRYLRDNANTLEHYSGTQFQARYRFSKDTVRFRLLPILLMEEPQHKRVLPLTPNQQLIVALRLLPILLTEEPQHKRGLPLTPIQQLLVPLRFYATGSFQER</sequence>
<comment type="caution">
    <text evidence="1">The sequence shown here is derived from an EMBL/GenBank/DDBJ whole genome shotgun (WGS) entry which is preliminary data.</text>
</comment>
<gene>
    <name evidence="1" type="ORF">PR048_011001</name>
</gene>
<accession>A0ABQ9HKC4</accession>
<reference evidence="1 2" key="1">
    <citation type="submission" date="2023-02" db="EMBL/GenBank/DDBJ databases">
        <title>LHISI_Scaffold_Assembly.</title>
        <authorList>
            <person name="Stuart O.P."/>
            <person name="Cleave R."/>
            <person name="Magrath M.J.L."/>
            <person name="Mikheyev A.S."/>
        </authorList>
    </citation>
    <scope>NUCLEOTIDE SEQUENCE [LARGE SCALE GENOMIC DNA]</scope>
    <source>
        <strain evidence="1">Daus_M_001</strain>
        <tissue evidence="1">Leg muscle</tissue>
    </source>
</reference>
<organism evidence="1 2">
    <name type="scientific">Dryococelus australis</name>
    <dbReference type="NCBI Taxonomy" id="614101"/>
    <lineage>
        <taxon>Eukaryota</taxon>
        <taxon>Metazoa</taxon>
        <taxon>Ecdysozoa</taxon>
        <taxon>Arthropoda</taxon>
        <taxon>Hexapoda</taxon>
        <taxon>Insecta</taxon>
        <taxon>Pterygota</taxon>
        <taxon>Neoptera</taxon>
        <taxon>Polyneoptera</taxon>
        <taxon>Phasmatodea</taxon>
        <taxon>Verophasmatodea</taxon>
        <taxon>Anareolatae</taxon>
        <taxon>Phasmatidae</taxon>
        <taxon>Eurycanthinae</taxon>
        <taxon>Dryococelus</taxon>
    </lineage>
</organism>
<protein>
    <submittedName>
        <fullName evidence="1">Uncharacterized protein</fullName>
    </submittedName>
</protein>